<evidence type="ECO:0000313" key="1">
    <source>
        <dbReference type="EMBL" id="KAG8237905.1"/>
    </source>
</evidence>
<keyword evidence="2" id="KW-1185">Reference proteome</keyword>
<dbReference type="AlphaFoldDB" id="A0A8K0P6L4"/>
<evidence type="ECO:0000313" key="2">
    <source>
        <dbReference type="Proteomes" id="UP000792457"/>
    </source>
</evidence>
<name>A0A8K0P6L4_LADFU</name>
<organism evidence="1 2">
    <name type="scientific">Ladona fulva</name>
    <name type="common">Scarce chaser dragonfly</name>
    <name type="synonym">Libellula fulva</name>
    <dbReference type="NCBI Taxonomy" id="123851"/>
    <lineage>
        <taxon>Eukaryota</taxon>
        <taxon>Metazoa</taxon>
        <taxon>Ecdysozoa</taxon>
        <taxon>Arthropoda</taxon>
        <taxon>Hexapoda</taxon>
        <taxon>Insecta</taxon>
        <taxon>Pterygota</taxon>
        <taxon>Palaeoptera</taxon>
        <taxon>Odonata</taxon>
        <taxon>Epiprocta</taxon>
        <taxon>Anisoptera</taxon>
        <taxon>Libelluloidea</taxon>
        <taxon>Libellulidae</taxon>
        <taxon>Ladona</taxon>
    </lineage>
</organism>
<dbReference type="EMBL" id="KZ309242">
    <property type="protein sequence ID" value="KAG8237905.1"/>
    <property type="molecule type" value="Genomic_DNA"/>
</dbReference>
<sequence length="124" mass="13899">MPPKKRKQWAEGNMKRAIMAVRSKKMSLDRASKYSYDKVNSGDNDLNKLVPTKLGRKPVLDSELEQSLVKYCLDGSQVLRFDCKECEENGLSLRKKILFDTISTKGILQQDGSGSTLSSEGILN</sequence>
<accession>A0A8K0P6L4</accession>
<dbReference type="OrthoDB" id="8036680at2759"/>
<protein>
    <submittedName>
        <fullName evidence="1">Uncharacterized protein</fullName>
    </submittedName>
</protein>
<gene>
    <name evidence="1" type="ORF">J437_LFUL017777</name>
</gene>
<reference evidence="1" key="2">
    <citation type="submission" date="2017-10" db="EMBL/GenBank/DDBJ databases">
        <title>Ladona fulva Genome sequencing and assembly.</title>
        <authorList>
            <person name="Murali S."/>
            <person name="Richards S."/>
            <person name="Bandaranaike D."/>
            <person name="Bellair M."/>
            <person name="Blankenburg K."/>
            <person name="Chao H."/>
            <person name="Dinh H."/>
            <person name="Doddapaneni H."/>
            <person name="Dugan-Rocha S."/>
            <person name="Elkadiri S."/>
            <person name="Gnanaolivu R."/>
            <person name="Hernandez B."/>
            <person name="Skinner E."/>
            <person name="Javaid M."/>
            <person name="Lee S."/>
            <person name="Li M."/>
            <person name="Ming W."/>
            <person name="Munidasa M."/>
            <person name="Muniz J."/>
            <person name="Nguyen L."/>
            <person name="Hughes D."/>
            <person name="Osuji N."/>
            <person name="Pu L.-L."/>
            <person name="Puazo M."/>
            <person name="Qu C."/>
            <person name="Quiroz J."/>
            <person name="Raj R."/>
            <person name="Weissenberger G."/>
            <person name="Xin Y."/>
            <person name="Zou X."/>
            <person name="Han Y."/>
            <person name="Worley K."/>
            <person name="Muzny D."/>
            <person name="Gibbs R."/>
        </authorList>
    </citation>
    <scope>NUCLEOTIDE SEQUENCE</scope>
    <source>
        <strain evidence="1">Sampled in the wild</strain>
    </source>
</reference>
<comment type="caution">
    <text evidence="1">The sequence shown here is derived from an EMBL/GenBank/DDBJ whole genome shotgun (WGS) entry which is preliminary data.</text>
</comment>
<proteinExistence type="predicted"/>
<reference evidence="1" key="1">
    <citation type="submission" date="2013-04" db="EMBL/GenBank/DDBJ databases">
        <authorList>
            <person name="Qu J."/>
            <person name="Murali S.C."/>
            <person name="Bandaranaike D."/>
            <person name="Bellair M."/>
            <person name="Blankenburg K."/>
            <person name="Chao H."/>
            <person name="Dinh H."/>
            <person name="Doddapaneni H."/>
            <person name="Downs B."/>
            <person name="Dugan-Rocha S."/>
            <person name="Elkadiri S."/>
            <person name="Gnanaolivu R.D."/>
            <person name="Hernandez B."/>
            <person name="Javaid M."/>
            <person name="Jayaseelan J.C."/>
            <person name="Lee S."/>
            <person name="Li M."/>
            <person name="Ming W."/>
            <person name="Munidasa M."/>
            <person name="Muniz J."/>
            <person name="Nguyen L."/>
            <person name="Ongeri F."/>
            <person name="Osuji N."/>
            <person name="Pu L.-L."/>
            <person name="Puazo M."/>
            <person name="Qu C."/>
            <person name="Quiroz J."/>
            <person name="Raj R."/>
            <person name="Weissenberger G."/>
            <person name="Xin Y."/>
            <person name="Zou X."/>
            <person name="Han Y."/>
            <person name="Richards S."/>
            <person name="Worley K."/>
            <person name="Muzny D."/>
            <person name="Gibbs R."/>
        </authorList>
    </citation>
    <scope>NUCLEOTIDE SEQUENCE</scope>
    <source>
        <strain evidence="1">Sampled in the wild</strain>
    </source>
</reference>
<dbReference type="Proteomes" id="UP000792457">
    <property type="component" value="Unassembled WGS sequence"/>
</dbReference>